<evidence type="ECO:0000259" key="5">
    <source>
        <dbReference type="Pfam" id="PF15309"/>
    </source>
</evidence>
<evidence type="ECO:0000256" key="1">
    <source>
        <dbReference type="ARBA" id="ARBA00004300"/>
    </source>
</evidence>
<feature type="compositionally biased region" description="Polar residues" evidence="4">
    <location>
        <begin position="329"/>
        <end position="341"/>
    </location>
</feature>
<feature type="compositionally biased region" description="Basic and acidic residues" evidence="4">
    <location>
        <begin position="569"/>
        <end position="579"/>
    </location>
</feature>
<feature type="compositionally biased region" description="Low complexity" evidence="4">
    <location>
        <begin position="22"/>
        <end position="42"/>
    </location>
</feature>
<feature type="compositionally biased region" description="Polar residues" evidence="4">
    <location>
        <begin position="926"/>
        <end position="947"/>
    </location>
</feature>
<dbReference type="InParanoid" id="A0A482WKI7"/>
<proteinExistence type="predicted"/>
<feature type="region of interest" description="Disordered" evidence="4">
    <location>
        <begin position="902"/>
        <end position="956"/>
    </location>
</feature>
<feature type="region of interest" description="Disordered" evidence="4">
    <location>
        <begin position="691"/>
        <end position="727"/>
    </location>
</feature>
<feature type="compositionally biased region" description="Basic and acidic residues" evidence="4">
    <location>
        <begin position="787"/>
        <end position="809"/>
    </location>
</feature>
<dbReference type="Pfam" id="PF15309">
    <property type="entry name" value="ALMS_motif"/>
    <property type="match status" value="1"/>
</dbReference>
<feature type="region of interest" description="Disordered" evidence="4">
    <location>
        <begin position="623"/>
        <end position="648"/>
    </location>
</feature>
<feature type="region of interest" description="Disordered" evidence="4">
    <location>
        <begin position="1088"/>
        <end position="1153"/>
    </location>
</feature>
<feature type="compositionally biased region" description="Polar residues" evidence="4">
    <location>
        <begin position="1108"/>
        <end position="1138"/>
    </location>
</feature>
<name>A0A482WKI7_LAOST</name>
<feature type="compositionally biased region" description="Low complexity" evidence="4">
    <location>
        <begin position="165"/>
        <end position="182"/>
    </location>
</feature>
<protein>
    <recommendedName>
        <fullName evidence="5">ALMS motif domain-containing protein</fullName>
    </recommendedName>
</protein>
<feature type="compositionally biased region" description="Basic and acidic residues" evidence="4">
    <location>
        <begin position="1"/>
        <end position="10"/>
    </location>
</feature>
<evidence type="ECO:0000313" key="7">
    <source>
        <dbReference type="Proteomes" id="UP000291343"/>
    </source>
</evidence>
<evidence type="ECO:0000256" key="4">
    <source>
        <dbReference type="SAM" id="MobiDB-lite"/>
    </source>
</evidence>
<feature type="compositionally biased region" description="Low complexity" evidence="4">
    <location>
        <begin position="817"/>
        <end position="834"/>
    </location>
</feature>
<sequence length="1421" mass="158608">MSDKEEDVDRPNTNTSEVNEVSHSSGHHLQTSSSSSILSSTSGVETTDCNFIERMTPKVLFVRSSLKVGSNQLIQKDLPVFMRQELGMVPPPSSLKQGMQFEHTGLDKFRKYLNMNRTYPEVRLGDSVSRHLSGAGEKASVAVEIGSVDNVSERMTSRPPVLGHASSSSNESGSAISGSSGNESEDVPASAVGTDNEFVYTDMKMAAVANREDYISVKPPEGSLDQSIQMDQPPSSASSVASVSLKPLEWDSGADVGYYQIYSSNNSDEKKLSTIERIAIATGSAALLTRLEPEGTTEYISQQANTMPSNKSLKKDIKNRLGLPVAESTPFSTNQSKTDTPSGVHVLSGSEDELSPIIPAISEHLEAKKIDDDGRSNELARKIPVQEKEKLPRPLFPEIKTRNSSQSAESSQSPRKNKSTSSYFKPVEKDINKVAENDSQKNLDNERVSENVLKGIMRKHFSSSMENLRDNEIPTSLPTNNQFNTLPRSQSHSNVVAEMPESFTLPKHIIYSHYLLQGTNPTKSASSSSISTVVQKRKDSPKHISKLVQTSFVNQSIGVQATESSRCSDSQKSRSERSQSLKASSSLTGFSIQNFQYAKPSLVSSHQHDGNVCTGAHRKVLDTSKRHTSHSTSSSNQPKVSGADNECGTLDSVTSSVKTENQIWADRHESIGVEDRANSFEYLPGHMYENAARPDDASGESSSISLNRNASSQNELSDDKSWEQSNSSTFARDIERGVDMMLNFVHSSQVRSSELKKKLMKRVAEKLISTDIASGCSKNASSIGSLSEDRAEEHSNGRETRRSLAKDDIPCQESPFTSDRTSSRTSSECFKPKSSFSPAKKFTMKDVLDKCVGTERTAQSSSDSSNQPRRTVGSIGVQCESISSNEVSKIYLEKSPAKYRASKECTDYQDQQNDSTKKRQPALQHRFNTPESSSVALDSNRSSSVEHSSTDWRPAMPVPTTVFEQKRKCQAGNNKKDHNNVDTKAMINLLSFERDNQRLMIQSEIEHLDYLRRLLKKQEELRDSLARIQKTRQKHLDSRYDKCKTANESNKQMLNSIKNRIKQYPETYNRRNSNTAEDHQEWDSHNYYSSTDEMNKQVPKKVDRSKSISRSQFQQTGNVNNCSGRKSQDSCKVNQSSASEEEENHTAAKLNGESSEILATKAVTSDNQLLAKYPTRRSSKSSASGAENRVCSVCKKKQSCKCSRNNRSLEKNKKAVAYFITFEEGCSENNSTVGTDTSLEEVKIKSNRIINKTSNDTNLKKKESLSTVEKENRKPKNDSESRLTLQEYLLMNRGEYVNRAEYRRKCVADLTYLRELRNKTKRHLIVMAPESSDYSQSTTPRELPPPPLAMKRVFSQKTMRRQTERKYRQLAEVKNKNIDLKRKEAYRTNRLMAEVFTKKLQKRVLKGETNLSNSVSVISSL</sequence>
<comment type="caution">
    <text evidence="6">The sequence shown here is derived from an EMBL/GenBank/DDBJ whole genome shotgun (WGS) entry which is preliminary data.</text>
</comment>
<feature type="region of interest" description="Disordered" evidence="4">
    <location>
        <begin position="778"/>
        <end position="834"/>
    </location>
</feature>
<keyword evidence="7" id="KW-1185">Reference proteome</keyword>
<feature type="region of interest" description="Disordered" evidence="4">
    <location>
        <begin position="150"/>
        <end position="191"/>
    </location>
</feature>
<dbReference type="GO" id="GO:0005813">
    <property type="term" value="C:centrosome"/>
    <property type="evidence" value="ECO:0007669"/>
    <property type="project" value="UniProtKB-SubCell"/>
</dbReference>
<dbReference type="Proteomes" id="UP000291343">
    <property type="component" value="Unassembled WGS sequence"/>
</dbReference>
<keyword evidence="3" id="KW-0206">Cytoskeleton</keyword>
<evidence type="ECO:0000256" key="3">
    <source>
        <dbReference type="ARBA" id="ARBA00023212"/>
    </source>
</evidence>
<accession>A0A482WKI7</accession>
<feature type="region of interest" description="Disordered" evidence="4">
    <location>
        <begin position="1"/>
        <end position="42"/>
    </location>
</feature>
<evidence type="ECO:0000256" key="2">
    <source>
        <dbReference type="ARBA" id="ARBA00022490"/>
    </source>
</evidence>
<feature type="region of interest" description="Disordered" evidence="4">
    <location>
        <begin position="559"/>
        <end position="583"/>
    </location>
</feature>
<evidence type="ECO:0000313" key="6">
    <source>
        <dbReference type="EMBL" id="RZF34024.1"/>
    </source>
</evidence>
<reference evidence="6 7" key="1">
    <citation type="journal article" date="2017" name="Gigascience">
        <title>Genome sequence of the small brown planthopper, Laodelphax striatellus.</title>
        <authorList>
            <person name="Zhu J."/>
            <person name="Jiang F."/>
            <person name="Wang X."/>
            <person name="Yang P."/>
            <person name="Bao Y."/>
            <person name="Zhao W."/>
            <person name="Wang W."/>
            <person name="Lu H."/>
            <person name="Wang Q."/>
            <person name="Cui N."/>
            <person name="Li J."/>
            <person name="Chen X."/>
            <person name="Luo L."/>
            <person name="Yu J."/>
            <person name="Kang L."/>
            <person name="Cui F."/>
        </authorList>
    </citation>
    <scope>NUCLEOTIDE SEQUENCE [LARGE SCALE GENOMIC DNA]</scope>
    <source>
        <strain evidence="6">Lst14</strain>
    </source>
</reference>
<dbReference type="OrthoDB" id="2448405at2759"/>
<dbReference type="EMBL" id="QKKF02032971">
    <property type="protein sequence ID" value="RZF34024.1"/>
    <property type="molecule type" value="Genomic_DNA"/>
</dbReference>
<feature type="compositionally biased region" description="Polar residues" evidence="4">
    <location>
        <begin position="856"/>
        <end position="869"/>
    </location>
</feature>
<feature type="region of interest" description="Disordered" evidence="4">
    <location>
        <begin position="855"/>
        <end position="877"/>
    </location>
</feature>
<feature type="region of interest" description="Disordered" evidence="4">
    <location>
        <begin position="217"/>
        <end position="239"/>
    </location>
</feature>
<feature type="region of interest" description="Disordered" evidence="4">
    <location>
        <begin position="520"/>
        <end position="542"/>
    </location>
</feature>
<keyword evidence="2" id="KW-0963">Cytoplasm</keyword>
<dbReference type="InterPro" id="IPR029299">
    <property type="entry name" value="ALMS_motif"/>
</dbReference>
<feature type="compositionally biased region" description="Polar residues" evidence="4">
    <location>
        <begin position="11"/>
        <end position="21"/>
    </location>
</feature>
<gene>
    <name evidence="6" type="ORF">LSTR_LSTR012369</name>
</gene>
<feature type="region of interest" description="Disordered" evidence="4">
    <location>
        <begin position="380"/>
        <end position="443"/>
    </location>
</feature>
<feature type="compositionally biased region" description="Low complexity" evidence="4">
    <location>
        <begin position="701"/>
        <end position="712"/>
    </location>
</feature>
<feature type="compositionally biased region" description="Basic and acidic residues" evidence="4">
    <location>
        <begin position="426"/>
        <end position="443"/>
    </location>
</feature>
<feature type="domain" description="ALMS motif" evidence="5">
    <location>
        <begin position="1282"/>
        <end position="1407"/>
    </location>
</feature>
<comment type="subcellular location">
    <subcellularLocation>
        <location evidence="1">Cytoplasm</location>
        <location evidence="1">Cytoskeleton</location>
        <location evidence="1">Microtubule organizing center</location>
        <location evidence="1">Centrosome</location>
    </subcellularLocation>
</comment>
<feature type="region of interest" description="Disordered" evidence="4">
    <location>
        <begin position="325"/>
        <end position="351"/>
    </location>
</feature>
<organism evidence="6 7">
    <name type="scientific">Laodelphax striatellus</name>
    <name type="common">Small brown planthopper</name>
    <name type="synonym">Delphax striatella</name>
    <dbReference type="NCBI Taxonomy" id="195883"/>
    <lineage>
        <taxon>Eukaryota</taxon>
        <taxon>Metazoa</taxon>
        <taxon>Ecdysozoa</taxon>
        <taxon>Arthropoda</taxon>
        <taxon>Hexapoda</taxon>
        <taxon>Insecta</taxon>
        <taxon>Pterygota</taxon>
        <taxon>Neoptera</taxon>
        <taxon>Paraneoptera</taxon>
        <taxon>Hemiptera</taxon>
        <taxon>Auchenorrhyncha</taxon>
        <taxon>Fulgoroidea</taxon>
        <taxon>Delphacidae</taxon>
        <taxon>Criomorphinae</taxon>
        <taxon>Laodelphax</taxon>
    </lineage>
</organism>
<feature type="compositionally biased region" description="Low complexity" evidence="4">
    <location>
        <begin position="404"/>
        <end position="413"/>
    </location>
</feature>
<feature type="compositionally biased region" description="Basic and acidic residues" evidence="4">
    <location>
        <begin position="380"/>
        <end position="392"/>
    </location>
</feature>